<keyword evidence="3" id="KW-1185">Reference proteome</keyword>
<organism evidence="2 3">
    <name type="scientific">Rangifer tarandus platyrhynchus</name>
    <name type="common">Svalbard reindeer</name>
    <dbReference type="NCBI Taxonomy" id="3082113"/>
    <lineage>
        <taxon>Eukaryota</taxon>
        <taxon>Metazoa</taxon>
        <taxon>Chordata</taxon>
        <taxon>Craniata</taxon>
        <taxon>Vertebrata</taxon>
        <taxon>Euteleostomi</taxon>
        <taxon>Mammalia</taxon>
        <taxon>Eutheria</taxon>
        <taxon>Laurasiatheria</taxon>
        <taxon>Artiodactyla</taxon>
        <taxon>Ruminantia</taxon>
        <taxon>Pecora</taxon>
        <taxon>Cervidae</taxon>
        <taxon>Odocoileinae</taxon>
        <taxon>Rangifer</taxon>
    </lineage>
</organism>
<feature type="region of interest" description="Disordered" evidence="1">
    <location>
        <begin position="1"/>
        <end position="72"/>
    </location>
</feature>
<reference evidence="2" key="1">
    <citation type="submission" date="2023-04" db="EMBL/GenBank/DDBJ databases">
        <authorList>
            <consortium name="ELIXIR-Norway"/>
        </authorList>
    </citation>
    <scope>NUCLEOTIDE SEQUENCE [LARGE SCALE GENOMIC DNA]</scope>
</reference>
<evidence type="ECO:0000313" key="2">
    <source>
        <dbReference type="EMBL" id="CAI9161489.1"/>
    </source>
</evidence>
<proteinExistence type="predicted"/>
<gene>
    <name evidence="2" type="ORF">MRATA1EN1_LOCUS10451</name>
</gene>
<evidence type="ECO:0000313" key="3">
    <source>
        <dbReference type="Proteomes" id="UP001176941"/>
    </source>
</evidence>
<name>A0ABN8YP18_RANTA</name>
<evidence type="ECO:0000256" key="1">
    <source>
        <dbReference type="SAM" id="MobiDB-lite"/>
    </source>
</evidence>
<feature type="compositionally biased region" description="Basic and acidic residues" evidence="1">
    <location>
        <begin position="51"/>
        <end position="63"/>
    </location>
</feature>
<dbReference type="EMBL" id="OX459956">
    <property type="protein sequence ID" value="CAI9161489.1"/>
    <property type="molecule type" value="Genomic_DNA"/>
</dbReference>
<accession>A0ABN8YP18</accession>
<protein>
    <submittedName>
        <fullName evidence="2">Uncharacterized protein</fullName>
    </submittedName>
</protein>
<sequence length="106" mass="11325">MATSFHLDVEVLGGRDSWVPEEEEEEQEKGHGGPESRILGCLSDPLAGRAEGTRPEAGTRREAAPPGGRTRRTLFLQSCRELPGGRRCEGPGCSPPVSALILCNKG</sequence>
<dbReference type="Proteomes" id="UP001176941">
    <property type="component" value="Chromosome 20"/>
</dbReference>